<evidence type="ECO:0000313" key="2">
    <source>
        <dbReference type="EMBL" id="ORA10876.1"/>
    </source>
</evidence>
<feature type="compositionally biased region" description="Basic and acidic residues" evidence="1">
    <location>
        <begin position="101"/>
        <end position="110"/>
    </location>
</feature>
<feature type="compositionally biased region" description="Basic and acidic residues" evidence="1">
    <location>
        <begin position="1"/>
        <end position="12"/>
    </location>
</feature>
<gene>
    <name evidence="2" type="ORF">BST14_19800</name>
</gene>
<feature type="compositionally biased region" description="Polar residues" evidence="1">
    <location>
        <begin position="113"/>
        <end position="123"/>
    </location>
</feature>
<feature type="compositionally biased region" description="Basic and acidic residues" evidence="1">
    <location>
        <begin position="21"/>
        <end position="47"/>
    </location>
</feature>
<dbReference type="Proteomes" id="UP000192707">
    <property type="component" value="Unassembled WGS sequence"/>
</dbReference>
<dbReference type="EMBL" id="MVHG01000060">
    <property type="protein sequence ID" value="ORA10876.1"/>
    <property type="molecule type" value="Genomic_DNA"/>
</dbReference>
<evidence type="ECO:0000313" key="3">
    <source>
        <dbReference type="Proteomes" id="UP000192707"/>
    </source>
</evidence>
<protein>
    <submittedName>
        <fullName evidence="2">Uncharacterized protein</fullName>
    </submittedName>
</protein>
<comment type="caution">
    <text evidence="2">The sequence shown here is derived from an EMBL/GenBank/DDBJ whole genome shotgun (WGS) entry which is preliminary data.</text>
</comment>
<accession>A0A1W9ZB92</accession>
<keyword evidence="3" id="KW-1185">Reference proteome</keyword>
<feature type="compositionally biased region" description="Basic and acidic residues" evidence="1">
    <location>
        <begin position="72"/>
        <end position="87"/>
    </location>
</feature>
<feature type="non-terminal residue" evidence="2">
    <location>
        <position position="137"/>
    </location>
</feature>
<reference evidence="2 3" key="1">
    <citation type="submission" date="2016-12" db="EMBL/GenBank/DDBJ databases">
        <title>The new phylogeny of genus Mycobacterium.</title>
        <authorList>
            <person name="Tortoli E."/>
            <person name="Trovato A."/>
            <person name="Cirillo D.M."/>
        </authorList>
    </citation>
    <scope>NUCLEOTIDE SEQUENCE [LARGE SCALE GENOMIC DNA]</scope>
    <source>
        <strain evidence="2 3">DSM 45069</strain>
    </source>
</reference>
<organism evidence="2 3">
    <name type="scientific">Mycobacterium arosiense ATCC BAA-1401 = DSM 45069</name>
    <dbReference type="NCBI Taxonomy" id="1265311"/>
    <lineage>
        <taxon>Bacteria</taxon>
        <taxon>Bacillati</taxon>
        <taxon>Actinomycetota</taxon>
        <taxon>Actinomycetes</taxon>
        <taxon>Mycobacteriales</taxon>
        <taxon>Mycobacteriaceae</taxon>
        <taxon>Mycobacterium</taxon>
        <taxon>Mycobacterium avium complex (MAC)</taxon>
    </lineage>
</organism>
<sequence>MNNERRHGESSGDQRGPATEHVGDQNSNERPDADRLDVGSQDGERRGAPSGPNRRRQAPPDDRLTTILPPVQDDRAPRRSDPIEEVRAALAGPPSTPLRGDALDEVKAALDSRGTTSGRQQRASLGGGPPAGPPPPP</sequence>
<name>A0A1W9ZB92_MYCAI</name>
<proteinExistence type="predicted"/>
<feature type="region of interest" description="Disordered" evidence="1">
    <location>
        <begin position="1"/>
        <end position="137"/>
    </location>
</feature>
<dbReference type="AlphaFoldDB" id="A0A1W9ZB92"/>
<evidence type="ECO:0000256" key="1">
    <source>
        <dbReference type="SAM" id="MobiDB-lite"/>
    </source>
</evidence>